<gene>
    <name evidence="2" type="ORF">EJ08DRAFT_646639</name>
</gene>
<keyword evidence="3" id="KW-1185">Reference proteome</keyword>
<organism evidence="2 3">
    <name type="scientific">Tothia fuscella</name>
    <dbReference type="NCBI Taxonomy" id="1048955"/>
    <lineage>
        <taxon>Eukaryota</taxon>
        <taxon>Fungi</taxon>
        <taxon>Dikarya</taxon>
        <taxon>Ascomycota</taxon>
        <taxon>Pezizomycotina</taxon>
        <taxon>Dothideomycetes</taxon>
        <taxon>Pleosporomycetidae</taxon>
        <taxon>Venturiales</taxon>
        <taxon>Cylindrosympodiaceae</taxon>
        <taxon>Tothia</taxon>
    </lineage>
</organism>
<accession>A0A9P4U252</accession>
<evidence type="ECO:0000313" key="2">
    <source>
        <dbReference type="EMBL" id="KAF2434196.1"/>
    </source>
</evidence>
<proteinExistence type="predicted"/>
<evidence type="ECO:0000313" key="3">
    <source>
        <dbReference type="Proteomes" id="UP000800235"/>
    </source>
</evidence>
<dbReference type="Proteomes" id="UP000800235">
    <property type="component" value="Unassembled WGS sequence"/>
</dbReference>
<feature type="chain" id="PRO_5040496663" evidence="1">
    <location>
        <begin position="20"/>
        <end position="191"/>
    </location>
</feature>
<dbReference type="AlphaFoldDB" id="A0A9P4U252"/>
<dbReference type="OrthoDB" id="5199481at2759"/>
<keyword evidence="1" id="KW-0732">Signal</keyword>
<dbReference type="EMBL" id="MU007017">
    <property type="protein sequence ID" value="KAF2434196.1"/>
    <property type="molecule type" value="Genomic_DNA"/>
</dbReference>
<name>A0A9P4U252_9PEZI</name>
<sequence length="191" mass="20099">MKSVLSLSVFVAAAIAAKAAIPANAQWYTLQTKASVNTLSNLFLAAKDGKVGGFSGTRESAQVAGKFFTTSYSGAGTLSLHAGDDTHQLGLSGTNGLLKLVDLVNPSADTIPKDTPTEWSVFQIGQGGEVTVKDGQDVPTRKWVTYLETDGAYYVGLWDGVTPQPRTVANITLVATKSTAPAGPKMVKRFF</sequence>
<reference evidence="2" key="1">
    <citation type="journal article" date="2020" name="Stud. Mycol.">
        <title>101 Dothideomycetes genomes: a test case for predicting lifestyles and emergence of pathogens.</title>
        <authorList>
            <person name="Haridas S."/>
            <person name="Albert R."/>
            <person name="Binder M."/>
            <person name="Bloem J."/>
            <person name="Labutti K."/>
            <person name="Salamov A."/>
            <person name="Andreopoulos B."/>
            <person name="Baker S."/>
            <person name="Barry K."/>
            <person name="Bills G."/>
            <person name="Bluhm B."/>
            <person name="Cannon C."/>
            <person name="Castanera R."/>
            <person name="Culley D."/>
            <person name="Daum C."/>
            <person name="Ezra D."/>
            <person name="Gonzalez J."/>
            <person name="Henrissat B."/>
            <person name="Kuo A."/>
            <person name="Liang C."/>
            <person name="Lipzen A."/>
            <person name="Lutzoni F."/>
            <person name="Magnuson J."/>
            <person name="Mondo S."/>
            <person name="Nolan M."/>
            <person name="Ohm R."/>
            <person name="Pangilinan J."/>
            <person name="Park H.-J."/>
            <person name="Ramirez L."/>
            <person name="Alfaro M."/>
            <person name="Sun H."/>
            <person name="Tritt A."/>
            <person name="Yoshinaga Y."/>
            <person name="Zwiers L.-H."/>
            <person name="Turgeon B."/>
            <person name="Goodwin S."/>
            <person name="Spatafora J."/>
            <person name="Crous P."/>
            <person name="Grigoriev I."/>
        </authorList>
    </citation>
    <scope>NUCLEOTIDE SEQUENCE</scope>
    <source>
        <strain evidence="2">CBS 130266</strain>
    </source>
</reference>
<feature type="signal peptide" evidence="1">
    <location>
        <begin position="1"/>
        <end position="19"/>
    </location>
</feature>
<comment type="caution">
    <text evidence="2">The sequence shown here is derived from an EMBL/GenBank/DDBJ whole genome shotgun (WGS) entry which is preliminary data.</text>
</comment>
<evidence type="ECO:0000256" key="1">
    <source>
        <dbReference type="SAM" id="SignalP"/>
    </source>
</evidence>
<protein>
    <submittedName>
        <fullName evidence="2">Uncharacterized protein</fullName>
    </submittedName>
</protein>